<dbReference type="CDD" id="cd09630">
    <property type="entry name" value="CDH_like_cytochrome"/>
    <property type="match status" value="1"/>
</dbReference>
<protein>
    <recommendedName>
        <fullName evidence="2">Cellobiose dehydrogenase-like cytochrome domain-containing protein</fullName>
    </recommendedName>
</protein>
<evidence type="ECO:0000313" key="4">
    <source>
        <dbReference type="Proteomes" id="UP001174997"/>
    </source>
</evidence>
<evidence type="ECO:0000259" key="2">
    <source>
        <dbReference type="Pfam" id="PF16010"/>
    </source>
</evidence>
<keyword evidence="4" id="KW-1185">Reference proteome</keyword>
<proteinExistence type="predicted"/>
<feature type="non-terminal residue" evidence="3">
    <location>
        <position position="152"/>
    </location>
</feature>
<name>A0AA39ZAB4_9PEZI</name>
<dbReference type="InterPro" id="IPR015920">
    <property type="entry name" value="Cellobiose_DH-like_cyt"/>
</dbReference>
<reference evidence="3" key="1">
    <citation type="submission" date="2023-06" db="EMBL/GenBank/DDBJ databases">
        <title>Genome-scale phylogeny and comparative genomics of the fungal order Sordariales.</title>
        <authorList>
            <consortium name="Lawrence Berkeley National Laboratory"/>
            <person name="Hensen N."/>
            <person name="Bonometti L."/>
            <person name="Westerberg I."/>
            <person name="Brannstrom I.O."/>
            <person name="Guillou S."/>
            <person name="Cros-Aarteil S."/>
            <person name="Calhoun S."/>
            <person name="Haridas S."/>
            <person name="Kuo A."/>
            <person name="Mondo S."/>
            <person name="Pangilinan J."/>
            <person name="Riley R."/>
            <person name="Labutti K."/>
            <person name="Andreopoulos B."/>
            <person name="Lipzen A."/>
            <person name="Chen C."/>
            <person name="Yanf M."/>
            <person name="Daum C."/>
            <person name="Ng V."/>
            <person name="Clum A."/>
            <person name="Steindorff A."/>
            <person name="Ohm R."/>
            <person name="Martin F."/>
            <person name="Silar P."/>
            <person name="Natvig D."/>
            <person name="Lalanne C."/>
            <person name="Gautier V."/>
            <person name="Ament-Velasquez S.L."/>
            <person name="Kruys A."/>
            <person name="Hutchinson M.I."/>
            <person name="Powell A.J."/>
            <person name="Barry K."/>
            <person name="Miller A.N."/>
            <person name="Grigoriev I.V."/>
            <person name="Debuchy R."/>
            <person name="Gladieux P."/>
            <person name="Thoren M.H."/>
            <person name="Johannesson H."/>
        </authorList>
    </citation>
    <scope>NUCLEOTIDE SEQUENCE</scope>
    <source>
        <strain evidence="3">CBS 307.81</strain>
    </source>
</reference>
<feature type="domain" description="Cellobiose dehydrogenase-like cytochrome" evidence="2">
    <location>
        <begin position="31"/>
        <end position="151"/>
    </location>
</feature>
<organism evidence="3 4">
    <name type="scientific">Cercophora samala</name>
    <dbReference type="NCBI Taxonomy" id="330535"/>
    <lineage>
        <taxon>Eukaryota</taxon>
        <taxon>Fungi</taxon>
        <taxon>Dikarya</taxon>
        <taxon>Ascomycota</taxon>
        <taxon>Pezizomycotina</taxon>
        <taxon>Sordariomycetes</taxon>
        <taxon>Sordariomycetidae</taxon>
        <taxon>Sordariales</taxon>
        <taxon>Lasiosphaeriaceae</taxon>
        <taxon>Cercophora</taxon>
    </lineage>
</organism>
<feature type="chain" id="PRO_5041300998" description="Cellobiose dehydrogenase-like cytochrome domain-containing protein" evidence="1">
    <location>
        <begin position="23"/>
        <end position="152"/>
    </location>
</feature>
<dbReference type="Pfam" id="PF16010">
    <property type="entry name" value="CDH-cyt"/>
    <property type="match status" value="1"/>
</dbReference>
<gene>
    <name evidence="3" type="ORF">QBC41DRAFT_228818</name>
</gene>
<keyword evidence="1" id="KW-0732">Signal</keyword>
<evidence type="ECO:0000313" key="3">
    <source>
        <dbReference type="EMBL" id="KAK0667266.1"/>
    </source>
</evidence>
<dbReference type="Gene3D" id="2.60.40.1210">
    <property type="entry name" value="Cellobiose dehydrogenase, cytochrome domain"/>
    <property type="match status" value="1"/>
</dbReference>
<comment type="caution">
    <text evidence="3">The sequence shown here is derived from an EMBL/GenBank/DDBJ whole genome shotgun (WGS) entry which is preliminary data.</text>
</comment>
<sequence length="152" mass="15615">MLPVFKLTTATTLLALTVPAFQQEVKGVLEVDAATGIAFLHVHPSSSAGFRIGFALPVGSAGDVILQITTPLNGDGSGWGGVALTSGGMRGGLLVASWPDAAGNVTTLPLLTDRYASPIPVHPDVSVAQIQTGTYTNATHLTSTFFCPSCLH</sequence>
<dbReference type="SUPFAM" id="SSF49344">
    <property type="entry name" value="CBD9-like"/>
    <property type="match status" value="1"/>
</dbReference>
<evidence type="ECO:0000256" key="1">
    <source>
        <dbReference type="SAM" id="SignalP"/>
    </source>
</evidence>
<feature type="signal peptide" evidence="1">
    <location>
        <begin position="1"/>
        <end position="22"/>
    </location>
</feature>
<dbReference type="AlphaFoldDB" id="A0AA39ZAB4"/>
<dbReference type="EMBL" id="JAULSY010000075">
    <property type="protein sequence ID" value="KAK0667266.1"/>
    <property type="molecule type" value="Genomic_DNA"/>
</dbReference>
<accession>A0AA39ZAB4</accession>
<dbReference type="Proteomes" id="UP001174997">
    <property type="component" value="Unassembled WGS sequence"/>
</dbReference>